<sequence>MKQKIPSEYVAAKLNDWYSAIRKNQVAASEALKAEIMRDFEDMEENQDVLLYYSLLEFRHKLMLSYLKPKKSGNIEKNLRDLEEKEDQMTGLLNYYFWFFKGMYEFKKREFVKAIGCYKMAEQKVNALEDKVEKAEFYYKLAEIYYYINQRYLSINYATMASDIFQSYETLKEKKIYCDFIIAGNLVESMKYNDALTNLEHALEDAETVGNSHLTASAHFNLGNCYFYQKAYRQASEHMENALFIFEREKSSYVPKVLYNLMYVRLKQSRHAEAAECYEKGIKSAASLHDEEHEAKLNILRGLYLDGGDRSAVQRGFDYLESKRLYAAVEELALDAAQYYNQIERLKDSIFYYEKSAQARRKIQRGDALYES</sequence>
<reference evidence="2" key="2">
    <citation type="submission" date="2015-10" db="EMBL/GenBank/DDBJ databases">
        <authorList>
            <person name="Gilbert D.G."/>
        </authorList>
    </citation>
    <scope>NUCLEOTIDE SEQUENCE</scope>
    <source>
        <strain evidence="2">GO-13</strain>
    </source>
</reference>
<dbReference type="AlphaFoldDB" id="A0A0T6BNA3"/>
<dbReference type="Proteomes" id="UP001341297">
    <property type="component" value="Unassembled WGS sequence"/>
</dbReference>
<dbReference type="InterPro" id="IPR011990">
    <property type="entry name" value="TPR-like_helical_dom_sf"/>
</dbReference>
<dbReference type="STRING" id="1664069.BGLY_1099"/>
<evidence type="ECO:0000313" key="5">
    <source>
        <dbReference type="Proteomes" id="UP001341297"/>
    </source>
</evidence>
<dbReference type="EMBL" id="JARRTL010000034">
    <property type="protein sequence ID" value="MEC0487720.1"/>
    <property type="molecule type" value="Genomic_DNA"/>
</dbReference>
<dbReference type="OrthoDB" id="2957368at2"/>
<evidence type="ECO:0000313" key="4">
    <source>
        <dbReference type="Proteomes" id="UP000036168"/>
    </source>
</evidence>
<dbReference type="Proteomes" id="UP000036168">
    <property type="component" value="Unassembled WGS sequence"/>
</dbReference>
<protein>
    <submittedName>
        <fullName evidence="2">Aspartate phosphatase</fullName>
    </submittedName>
    <submittedName>
        <fullName evidence="3">Tetratricopeptide repeat protein</fullName>
    </submittedName>
</protein>
<dbReference type="RefSeq" id="WP_048353700.1">
    <property type="nucleotide sequence ID" value="NZ_CP095476.1"/>
</dbReference>
<dbReference type="Pfam" id="PF13424">
    <property type="entry name" value="TPR_12"/>
    <property type="match status" value="1"/>
</dbReference>
<dbReference type="InterPro" id="IPR019734">
    <property type="entry name" value="TPR_rpt"/>
</dbReference>
<dbReference type="Gene3D" id="1.25.40.10">
    <property type="entry name" value="Tetratricopeptide repeat domain"/>
    <property type="match status" value="2"/>
</dbReference>
<dbReference type="Pfam" id="PF18801">
    <property type="entry name" value="RapH_N"/>
    <property type="match status" value="1"/>
</dbReference>
<evidence type="ECO:0000313" key="2">
    <source>
        <dbReference type="EMBL" id="KRT93115.1"/>
    </source>
</evidence>
<reference evidence="3 5" key="3">
    <citation type="submission" date="2023-03" db="EMBL/GenBank/DDBJ databases">
        <title>Agriculturally important microbes genome sequencing.</title>
        <authorList>
            <person name="Dunlap C."/>
        </authorList>
    </citation>
    <scope>NUCLEOTIDE SEQUENCE [LARGE SCALE GENOMIC DNA]</scope>
    <source>
        <strain evidence="3 5">CBP-3203</strain>
    </source>
</reference>
<organism evidence="2 4">
    <name type="scientific">Bacillus glycinifermentans</name>
    <dbReference type="NCBI Taxonomy" id="1664069"/>
    <lineage>
        <taxon>Bacteria</taxon>
        <taxon>Bacillati</taxon>
        <taxon>Bacillota</taxon>
        <taxon>Bacilli</taxon>
        <taxon>Bacillales</taxon>
        <taxon>Bacillaceae</taxon>
        <taxon>Bacillus</taxon>
    </lineage>
</organism>
<evidence type="ECO:0000313" key="3">
    <source>
        <dbReference type="EMBL" id="MEC0487720.1"/>
    </source>
</evidence>
<evidence type="ECO:0000256" key="1">
    <source>
        <dbReference type="PROSITE-ProRule" id="PRU00339"/>
    </source>
</evidence>
<dbReference type="EMBL" id="LECW02000022">
    <property type="protein sequence ID" value="KRT93115.1"/>
    <property type="molecule type" value="Genomic_DNA"/>
</dbReference>
<gene>
    <name evidence="2" type="ORF">AB447_219370</name>
    <name evidence="3" type="ORF">P8828_23515</name>
</gene>
<keyword evidence="1" id="KW-0802">TPR repeat</keyword>
<dbReference type="SUPFAM" id="SSF48452">
    <property type="entry name" value="TPR-like"/>
    <property type="match status" value="1"/>
</dbReference>
<name>A0A0T6BNA3_9BACI</name>
<reference evidence="2 4" key="1">
    <citation type="journal article" date="2015" name="Int. J. Syst. Evol. Microbiol.">
        <title>Bacillus glycinifermentans sp. nov., isolated from fermented soybean paste.</title>
        <authorList>
            <person name="Kim S.J."/>
            <person name="Dunlap C.A."/>
            <person name="Kwon S.W."/>
            <person name="Rooney A.P."/>
        </authorList>
    </citation>
    <scope>NUCLEOTIDE SEQUENCE [LARGE SCALE GENOMIC DNA]</scope>
    <source>
        <strain evidence="2 4">GO-13</strain>
    </source>
</reference>
<dbReference type="SMART" id="SM00028">
    <property type="entry name" value="TPR"/>
    <property type="match status" value="4"/>
</dbReference>
<keyword evidence="5" id="KW-1185">Reference proteome</keyword>
<accession>A0A0T6BNA3</accession>
<comment type="caution">
    <text evidence="2">The sequence shown here is derived from an EMBL/GenBank/DDBJ whole genome shotgun (WGS) entry which is preliminary data.</text>
</comment>
<dbReference type="PROSITE" id="PS50005">
    <property type="entry name" value="TPR"/>
    <property type="match status" value="1"/>
</dbReference>
<feature type="repeat" description="TPR" evidence="1">
    <location>
        <begin position="216"/>
        <end position="249"/>
    </location>
</feature>
<proteinExistence type="predicted"/>